<accession>A0A6A6TWG6</accession>
<organism evidence="10 11">
    <name type="scientific">Microthyrium microscopicum</name>
    <dbReference type="NCBI Taxonomy" id="703497"/>
    <lineage>
        <taxon>Eukaryota</taxon>
        <taxon>Fungi</taxon>
        <taxon>Dikarya</taxon>
        <taxon>Ascomycota</taxon>
        <taxon>Pezizomycotina</taxon>
        <taxon>Dothideomycetes</taxon>
        <taxon>Dothideomycetes incertae sedis</taxon>
        <taxon>Microthyriales</taxon>
        <taxon>Microthyriaceae</taxon>
        <taxon>Microthyrium</taxon>
    </lineage>
</organism>
<comment type="similarity">
    <text evidence="2 8">Belongs to the SLD2 family.</text>
</comment>
<evidence type="ECO:0000256" key="5">
    <source>
        <dbReference type="ARBA" id="ARBA00023242"/>
    </source>
</evidence>
<dbReference type="Proteomes" id="UP000799302">
    <property type="component" value="Unassembled WGS sequence"/>
</dbReference>
<feature type="compositionally biased region" description="Basic residues" evidence="9">
    <location>
        <begin position="501"/>
        <end position="523"/>
    </location>
</feature>
<evidence type="ECO:0000256" key="8">
    <source>
        <dbReference type="RuleBase" id="RU367067"/>
    </source>
</evidence>
<dbReference type="AlphaFoldDB" id="A0A6A6TWG6"/>
<evidence type="ECO:0000256" key="4">
    <source>
        <dbReference type="ARBA" id="ARBA00022705"/>
    </source>
</evidence>
<keyword evidence="11" id="KW-1185">Reference proteome</keyword>
<feature type="compositionally biased region" description="Acidic residues" evidence="9">
    <location>
        <begin position="407"/>
        <end position="432"/>
    </location>
</feature>
<evidence type="ECO:0000313" key="10">
    <source>
        <dbReference type="EMBL" id="KAF2664445.1"/>
    </source>
</evidence>
<dbReference type="CDD" id="cd22289">
    <property type="entry name" value="RecQL4_SLD2_NTD"/>
    <property type="match status" value="1"/>
</dbReference>
<evidence type="ECO:0000256" key="9">
    <source>
        <dbReference type="SAM" id="MobiDB-lite"/>
    </source>
</evidence>
<feature type="compositionally biased region" description="Polar residues" evidence="9">
    <location>
        <begin position="111"/>
        <end position="134"/>
    </location>
</feature>
<evidence type="ECO:0000313" key="11">
    <source>
        <dbReference type="Proteomes" id="UP000799302"/>
    </source>
</evidence>
<dbReference type="OrthoDB" id="8775810at2759"/>
<evidence type="ECO:0000256" key="7">
    <source>
        <dbReference type="ARBA" id="ARBA00025253"/>
    </source>
</evidence>
<keyword evidence="5 8" id="KW-0539">Nucleus</keyword>
<evidence type="ECO:0000256" key="6">
    <source>
        <dbReference type="ARBA" id="ARBA00023306"/>
    </source>
</evidence>
<dbReference type="GO" id="GO:0031261">
    <property type="term" value="C:DNA replication preinitiation complex"/>
    <property type="evidence" value="ECO:0007669"/>
    <property type="project" value="TreeGrafter"/>
</dbReference>
<keyword evidence="4 8" id="KW-0235">DNA replication</keyword>
<feature type="region of interest" description="Disordered" evidence="9">
    <location>
        <begin position="53"/>
        <end position="139"/>
    </location>
</feature>
<dbReference type="Pfam" id="PF11719">
    <property type="entry name" value="Drc1-Sld2"/>
    <property type="match status" value="1"/>
</dbReference>
<dbReference type="GO" id="GO:0006270">
    <property type="term" value="P:DNA replication initiation"/>
    <property type="evidence" value="ECO:0007669"/>
    <property type="project" value="UniProtKB-UniRule"/>
</dbReference>
<comment type="function">
    <text evidence="7 8">Has a role in the initiation of DNA replication. Required at S-phase checkpoint.</text>
</comment>
<proteinExistence type="inferred from homology"/>
<comment type="subcellular location">
    <subcellularLocation>
        <location evidence="1 8">Nucleus</location>
    </subcellularLocation>
</comment>
<keyword evidence="6 8" id="KW-0131">Cell cycle</keyword>
<name>A0A6A6TWG6_9PEZI</name>
<evidence type="ECO:0000256" key="2">
    <source>
        <dbReference type="ARBA" id="ARBA00007276"/>
    </source>
</evidence>
<feature type="compositionally biased region" description="Basic and acidic residues" evidence="9">
    <location>
        <begin position="475"/>
        <end position="485"/>
    </location>
</feature>
<evidence type="ECO:0000256" key="1">
    <source>
        <dbReference type="ARBA" id="ARBA00004123"/>
    </source>
</evidence>
<dbReference type="Gene3D" id="1.10.10.1460">
    <property type="match status" value="1"/>
</dbReference>
<dbReference type="InterPro" id="IPR021110">
    <property type="entry name" value="DNA_rep_checkpnt_protein"/>
</dbReference>
<dbReference type="InterPro" id="IPR040203">
    <property type="entry name" value="Sld2"/>
</dbReference>
<dbReference type="GO" id="GO:0000727">
    <property type="term" value="P:double-strand break repair via break-induced replication"/>
    <property type="evidence" value="ECO:0007669"/>
    <property type="project" value="TreeGrafter"/>
</dbReference>
<feature type="compositionally biased region" description="Basic residues" evidence="9">
    <location>
        <begin position="376"/>
        <end position="399"/>
    </location>
</feature>
<evidence type="ECO:0000256" key="3">
    <source>
        <dbReference type="ARBA" id="ARBA00018363"/>
    </source>
</evidence>
<dbReference type="PANTHER" id="PTHR28124">
    <property type="entry name" value="DNA REPLICATION REGULATOR SLD2"/>
    <property type="match status" value="1"/>
</dbReference>
<protein>
    <recommendedName>
        <fullName evidence="3 8">DNA replication regulator SLD2</fullName>
    </recommendedName>
</protein>
<feature type="region of interest" description="Disordered" evidence="9">
    <location>
        <begin position="309"/>
        <end position="523"/>
    </location>
</feature>
<dbReference type="GO" id="GO:0003688">
    <property type="term" value="F:DNA replication origin binding"/>
    <property type="evidence" value="ECO:0007669"/>
    <property type="project" value="TreeGrafter"/>
</dbReference>
<dbReference type="EMBL" id="MU004242">
    <property type="protein sequence ID" value="KAF2664445.1"/>
    <property type="molecule type" value="Genomic_DNA"/>
</dbReference>
<sequence length="523" mass="58728">MADTEKSQCDILKSQIKDWEHSFRATNGNKPGRKDIGADPKIKALYVEYEQLRTKTKADHQSRKRKATGHENSPAPKKHDQHTAAFQGTPPKLDNTSKPESSRKRKATEVLESSTPKKSSTRHTFSTPQKQPQDVENFPESLTPCQFEATPQKNGIPIGIFDHIPPELLTATPTTARIALAALNGNIITRTPIKNVIPATPTTNRRKNERTPMSSARRFMLDQFVTPGHRKKRSEQTTPSSLDKQFQTPAFLKRYIEPQAVEEEDETVIRRLPWQRPRYGRSLSSMIKEMRDNEEDKADQELDILRELEEEAENPGQKPKPKKTVMFEDITPVKETQEEEGGLDQDGFIPSAFADQLKQIDDEEAAAAEKSGVQRRVYKKKGLKRQTKRVNMRPVRTRAAKPAEVEPVVDSDGSGDESDEVIPETQLDDELLDASFLAEAGDDDADFEPSNGSPKPTPSTIQPSPSPKVAGKKQKNAEKESEKTATKKAAPKKKTADRNNYRKLKIKSKNAKPKGRGGRFGRR</sequence>
<gene>
    <name evidence="10" type="ORF">BT63DRAFT_429216</name>
</gene>
<dbReference type="GO" id="GO:0003697">
    <property type="term" value="F:single-stranded DNA binding"/>
    <property type="evidence" value="ECO:0007669"/>
    <property type="project" value="TreeGrafter"/>
</dbReference>
<reference evidence="10" key="1">
    <citation type="journal article" date="2020" name="Stud. Mycol.">
        <title>101 Dothideomycetes genomes: a test case for predicting lifestyles and emergence of pathogens.</title>
        <authorList>
            <person name="Haridas S."/>
            <person name="Albert R."/>
            <person name="Binder M."/>
            <person name="Bloem J."/>
            <person name="Labutti K."/>
            <person name="Salamov A."/>
            <person name="Andreopoulos B."/>
            <person name="Baker S."/>
            <person name="Barry K."/>
            <person name="Bills G."/>
            <person name="Bluhm B."/>
            <person name="Cannon C."/>
            <person name="Castanera R."/>
            <person name="Culley D."/>
            <person name="Daum C."/>
            <person name="Ezra D."/>
            <person name="Gonzalez J."/>
            <person name="Henrissat B."/>
            <person name="Kuo A."/>
            <person name="Liang C."/>
            <person name="Lipzen A."/>
            <person name="Lutzoni F."/>
            <person name="Magnuson J."/>
            <person name="Mondo S."/>
            <person name="Nolan M."/>
            <person name="Ohm R."/>
            <person name="Pangilinan J."/>
            <person name="Park H.-J."/>
            <person name="Ramirez L."/>
            <person name="Alfaro M."/>
            <person name="Sun H."/>
            <person name="Tritt A."/>
            <person name="Yoshinaga Y."/>
            <person name="Zwiers L.-H."/>
            <person name="Turgeon B."/>
            <person name="Goodwin S."/>
            <person name="Spatafora J."/>
            <person name="Crous P."/>
            <person name="Grigoriev I."/>
        </authorList>
    </citation>
    <scope>NUCLEOTIDE SEQUENCE</scope>
    <source>
        <strain evidence="10">CBS 115976</strain>
    </source>
</reference>
<dbReference type="PANTHER" id="PTHR28124:SF1">
    <property type="entry name" value="DNA REPLICATION REGULATOR SLD2"/>
    <property type="match status" value="1"/>
</dbReference>
<dbReference type="GO" id="GO:1902977">
    <property type="term" value="P:mitotic DNA replication preinitiation complex assembly"/>
    <property type="evidence" value="ECO:0007669"/>
    <property type="project" value="TreeGrafter"/>
</dbReference>